<keyword evidence="2" id="KW-1185">Reference proteome</keyword>
<evidence type="ECO:0000313" key="1">
    <source>
        <dbReference type="EMBL" id="EOZ99125.1"/>
    </source>
</evidence>
<accession>S2DPM4</accession>
<name>S2DPM4_INDAL</name>
<protein>
    <recommendedName>
        <fullName evidence="3">GyrI-like small molecule binding domain-containing protein</fullName>
    </recommendedName>
</protein>
<proteinExistence type="predicted"/>
<gene>
    <name evidence="1" type="ORF">A33Q_0728</name>
</gene>
<evidence type="ECO:0000313" key="2">
    <source>
        <dbReference type="Proteomes" id="UP000006073"/>
    </source>
</evidence>
<dbReference type="Proteomes" id="UP000006073">
    <property type="component" value="Unassembled WGS sequence"/>
</dbReference>
<dbReference type="STRING" id="1189612.A33Q_0728"/>
<reference evidence="1 2" key="1">
    <citation type="journal article" date="2013" name="Genome Announc.">
        <title>Draft Genome Sequence of Indibacter alkaliphilus Strain LW1T, Isolated from Lonar Lake, a Haloalkaline Lake in the Buldana District of Maharashtra, India.</title>
        <authorList>
            <person name="Singh A."/>
            <person name="Kumar Jangir P."/>
            <person name="Sharma R."/>
            <person name="Singh A."/>
            <person name="Kumar Pinnaka A."/>
            <person name="Shivaji S."/>
        </authorList>
    </citation>
    <scope>NUCLEOTIDE SEQUENCE [LARGE SCALE GENOMIC DNA]</scope>
    <source>
        <strain evidence="2">CCUG 57479 / KCTC 22604 / LW1</strain>
    </source>
</reference>
<comment type="caution">
    <text evidence="1">The sequence shown here is derived from an EMBL/GenBank/DDBJ whole genome shotgun (WGS) entry which is preliminary data.</text>
</comment>
<dbReference type="AlphaFoldDB" id="S2DPM4"/>
<organism evidence="1 2">
    <name type="scientific">Indibacter alkaliphilus (strain CCUG 57479 / KCTC 22604 / LW1)</name>
    <dbReference type="NCBI Taxonomy" id="1189612"/>
    <lineage>
        <taxon>Bacteria</taxon>
        <taxon>Pseudomonadati</taxon>
        <taxon>Bacteroidota</taxon>
        <taxon>Cytophagia</taxon>
        <taxon>Cytophagales</taxon>
        <taxon>Cyclobacteriaceae</taxon>
    </lineage>
</organism>
<evidence type="ECO:0008006" key="3">
    <source>
        <dbReference type="Google" id="ProtNLM"/>
    </source>
</evidence>
<dbReference type="EMBL" id="ALWO02000015">
    <property type="protein sequence ID" value="EOZ99125.1"/>
    <property type="molecule type" value="Genomic_DNA"/>
</dbReference>
<sequence>MFGGFEEIEISSEDLGQIELVGVHYKGTPQNPELKASFEKMEQFANANPEAFLNTIYYIEPAGKLDTMEVFVGVEKQWIENVDGLDSKSFDGSDAIIASIQGHRFVMPGPKKVQKKIEAYALENNKETPDLYIDQIFSPSKVRVIGVKK</sequence>